<keyword evidence="2" id="KW-0812">Transmembrane</keyword>
<keyword evidence="2" id="KW-1133">Transmembrane helix</keyword>
<keyword evidence="4" id="KW-1185">Reference proteome</keyword>
<evidence type="ECO:0000313" key="4">
    <source>
        <dbReference type="Proteomes" id="UP000001072"/>
    </source>
</evidence>
<feature type="transmembrane region" description="Helical" evidence="2">
    <location>
        <begin position="192"/>
        <end position="213"/>
    </location>
</feature>
<dbReference type="HOGENOM" id="CLU_590631_0_0_1"/>
<evidence type="ECO:0000256" key="2">
    <source>
        <dbReference type="SAM" id="Phobius"/>
    </source>
</evidence>
<dbReference type="OrthoDB" id="10575179at2759"/>
<gene>
    <name evidence="3" type="ORF">MELLADRAFT_111962</name>
</gene>
<sequence>MKYAQIGQNIQPVDLTHQLQNINLARQRYPDVASMLPDLFRRQTPPRPITTTASPTTAATRPTNSQSAPPNSQPSPSSPTNPTSSRPSQSAPPPRASASPASTPASANNRNGAQQNPATAARPAQVAAPSPPQSSQTSQPANPPAVTTPSNSSTRASPLAPRPSNKPGSPLKPGSTAKTRKPPAQADSKKNLMIIGIACGVGVLLVIIGVIIFKMKSSKRQQRSSVEGSQQASSQFQTSEGPYSMDYIRPPGEAHPSFTRPPPTSNMTYPPLPPPGKVYPTQPNHNIYARESMEFYNPRPPPPILPRHEYNPHTTEKQWRREPSTYDIDGYYHAPTSIASPTGQHIDARYTINEPEYDVMHPDERPYDPRYTLDRRGKLKYAIEEDSSVAPRSRYDSNYFGREYRQELEGSDIDAQSRYSYYPPEHLEVPHYTQPRGQAPLDPPGSSNYYNNSFRNQTRLPYE</sequence>
<reference evidence="4" key="1">
    <citation type="journal article" date="2011" name="Proc. Natl. Acad. Sci. U.S.A.">
        <title>Obligate biotrophy features unraveled by the genomic analysis of rust fungi.</title>
        <authorList>
            <person name="Duplessis S."/>
            <person name="Cuomo C.A."/>
            <person name="Lin Y.-C."/>
            <person name="Aerts A."/>
            <person name="Tisserant E."/>
            <person name="Veneault-Fourrey C."/>
            <person name="Joly D.L."/>
            <person name="Hacquard S."/>
            <person name="Amselem J."/>
            <person name="Cantarel B.L."/>
            <person name="Chiu R."/>
            <person name="Coutinho P.M."/>
            <person name="Feau N."/>
            <person name="Field M."/>
            <person name="Frey P."/>
            <person name="Gelhaye E."/>
            <person name="Goldberg J."/>
            <person name="Grabherr M.G."/>
            <person name="Kodira C.D."/>
            <person name="Kohler A."/>
            <person name="Kuees U."/>
            <person name="Lindquist E.A."/>
            <person name="Lucas S.M."/>
            <person name="Mago R."/>
            <person name="Mauceli E."/>
            <person name="Morin E."/>
            <person name="Murat C."/>
            <person name="Pangilinan J.L."/>
            <person name="Park R."/>
            <person name="Pearson M."/>
            <person name="Quesneville H."/>
            <person name="Rouhier N."/>
            <person name="Sakthikumar S."/>
            <person name="Salamov A.A."/>
            <person name="Schmutz J."/>
            <person name="Selles B."/>
            <person name="Shapiro H."/>
            <person name="Tanguay P."/>
            <person name="Tuskan G.A."/>
            <person name="Henrissat B."/>
            <person name="Van de Peer Y."/>
            <person name="Rouze P."/>
            <person name="Ellis J.G."/>
            <person name="Dodds P.N."/>
            <person name="Schein J.E."/>
            <person name="Zhong S."/>
            <person name="Hamelin R.C."/>
            <person name="Grigoriev I.V."/>
            <person name="Szabo L.J."/>
            <person name="Martin F."/>
        </authorList>
    </citation>
    <scope>NUCLEOTIDE SEQUENCE [LARGE SCALE GENOMIC DNA]</scope>
    <source>
        <strain evidence="4">98AG31 / pathotype 3-4-7</strain>
    </source>
</reference>
<protein>
    <submittedName>
        <fullName evidence="3">Uncharacterized protein</fullName>
    </submittedName>
</protein>
<dbReference type="RefSeq" id="XP_007416421.1">
    <property type="nucleotide sequence ID" value="XM_007416359.1"/>
</dbReference>
<feature type="compositionally biased region" description="Polar residues" evidence="1">
    <location>
        <begin position="226"/>
        <end position="241"/>
    </location>
</feature>
<feature type="compositionally biased region" description="Low complexity" evidence="1">
    <location>
        <begin position="49"/>
        <end position="70"/>
    </location>
</feature>
<evidence type="ECO:0000313" key="3">
    <source>
        <dbReference type="EMBL" id="EGG00222.1"/>
    </source>
</evidence>
<feature type="compositionally biased region" description="Low complexity" evidence="1">
    <location>
        <begin position="80"/>
        <end position="89"/>
    </location>
</feature>
<dbReference type="VEuPathDB" id="FungiDB:MELLADRAFT_111962"/>
<feature type="compositionally biased region" description="Polar residues" evidence="1">
    <location>
        <begin position="445"/>
        <end position="463"/>
    </location>
</feature>
<feature type="compositionally biased region" description="Polar residues" evidence="1">
    <location>
        <begin position="147"/>
        <end position="156"/>
    </location>
</feature>
<feature type="compositionally biased region" description="Low complexity" evidence="1">
    <location>
        <begin position="117"/>
        <end position="140"/>
    </location>
</feature>
<keyword evidence="2" id="KW-0472">Membrane</keyword>
<dbReference type="InParanoid" id="F4S4X7"/>
<evidence type="ECO:0000256" key="1">
    <source>
        <dbReference type="SAM" id="MobiDB-lite"/>
    </source>
</evidence>
<feature type="region of interest" description="Disordered" evidence="1">
    <location>
        <begin position="219"/>
        <end position="262"/>
    </location>
</feature>
<dbReference type="EMBL" id="GL883149">
    <property type="protein sequence ID" value="EGG00222.1"/>
    <property type="molecule type" value="Genomic_DNA"/>
</dbReference>
<name>F4S4X7_MELLP</name>
<proteinExistence type="predicted"/>
<dbReference type="GeneID" id="18924535"/>
<feature type="region of interest" description="Disordered" evidence="1">
    <location>
        <begin position="38"/>
        <end position="186"/>
    </location>
</feature>
<feature type="region of interest" description="Disordered" evidence="1">
    <location>
        <begin position="427"/>
        <end position="463"/>
    </location>
</feature>
<organism evidence="4">
    <name type="scientific">Melampsora larici-populina (strain 98AG31 / pathotype 3-4-7)</name>
    <name type="common">Poplar leaf rust fungus</name>
    <dbReference type="NCBI Taxonomy" id="747676"/>
    <lineage>
        <taxon>Eukaryota</taxon>
        <taxon>Fungi</taxon>
        <taxon>Dikarya</taxon>
        <taxon>Basidiomycota</taxon>
        <taxon>Pucciniomycotina</taxon>
        <taxon>Pucciniomycetes</taxon>
        <taxon>Pucciniales</taxon>
        <taxon>Melampsoraceae</taxon>
        <taxon>Melampsora</taxon>
    </lineage>
</organism>
<dbReference type="KEGG" id="mlr:MELLADRAFT_111962"/>
<accession>F4S4X7</accession>
<dbReference type="AlphaFoldDB" id="F4S4X7"/>
<dbReference type="Proteomes" id="UP000001072">
    <property type="component" value="Unassembled WGS sequence"/>
</dbReference>
<feature type="compositionally biased region" description="Low complexity" evidence="1">
    <location>
        <begin position="96"/>
        <end position="107"/>
    </location>
</feature>